<dbReference type="EMBL" id="JACJQL010000093">
    <property type="protein sequence ID" value="MBD2255404.1"/>
    <property type="molecule type" value="Genomic_DNA"/>
</dbReference>
<feature type="transmembrane region" description="Helical" evidence="1">
    <location>
        <begin position="19"/>
        <end position="36"/>
    </location>
</feature>
<protein>
    <recommendedName>
        <fullName evidence="4">LPXTG cell wall anchor domain-containing protein</fullName>
    </recommendedName>
</protein>
<evidence type="ECO:0000313" key="2">
    <source>
        <dbReference type="EMBL" id="MBD2255404.1"/>
    </source>
</evidence>
<comment type="caution">
    <text evidence="2">The sequence shown here is derived from an EMBL/GenBank/DDBJ whole genome shotgun (WGS) entry which is preliminary data.</text>
</comment>
<dbReference type="RefSeq" id="WP_190572267.1">
    <property type="nucleotide sequence ID" value="NZ_JACJQL010000093.1"/>
</dbReference>
<keyword evidence="1" id="KW-1133">Transmembrane helix</keyword>
<accession>A0ABR8BQ07</accession>
<keyword evidence="1" id="KW-0472">Membrane</keyword>
<sequence>MSATGTATTLLFAPDPTQLSTIAGAAMLAGVAIYAISKDKRISLKYEDQYRNAELSIG</sequence>
<gene>
    <name evidence="2" type="ORF">H6G14_29770</name>
</gene>
<evidence type="ECO:0000256" key="1">
    <source>
        <dbReference type="SAM" id="Phobius"/>
    </source>
</evidence>
<keyword evidence="1" id="KW-0812">Transmembrane</keyword>
<proteinExistence type="predicted"/>
<reference evidence="2 3" key="1">
    <citation type="journal article" date="2020" name="ISME J.">
        <title>Comparative genomics reveals insights into cyanobacterial evolution and habitat adaptation.</title>
        <authorList>
            <person name="Chen M.Y."/>
            <person name="Teng W.K."/>
            <person name="Zhao L."/>
            <person name="Hu C.X."/>
            <person name="Zhou Y.K."/>
            <person name="Han B.P."/>
            <person name="Song L.R."/>
            <person name="Shu W.S."/>
        </authorList>
    </citation>
    <scope>NUCLEOTIDE SEQUENCE [LARGE SCALE GENOMIC DNA]</scope>
    <source>
        <strain evidence="2 3">FACHB-3921</strain>
    </source>
</reference>
<dbReference type="Proteomes" id="UP000621307">
    <property type="component" value="Unassembled WGS sequence"/>
</dbReference>
<evidence type="ECO:0008006" key="4">
    <source>
        <dbReference type="Google" id="ProtNLM"/>
    </source>
</evidence>
<name>A0ABR8BQ07_9NOSO</name>
<organism evidence="2 3">
    <name type="scientific">Nostoc parmelioides FACHB-3921</name>
    <dbReference type="NCBI Taxonomy" id="2692909"/>
    <lineage>
        <taxon>Bacteria</taxon>
        <taxon>Bacillati</taxon>
        <taxon>Cyanobacteriota</taxon>
        <taxon>Cyanophyceae</taxon>
        <taxon>Nostocales</taxon>
        <taxon>Nostocaceae</taxon>
        <taxon>Nostoc</taxon>
    </lineage>
</organism>
<evidence type="ECO:0000313" key="3">
    <source>
        <dbReference type="Proteomes" id="UP000621307"/>
    </source>
</evidence>
<keyword evidence="3" id="KW-1185">Reference proteome</keyword>